<organism evidence="4 5">
    <name type="scientific">Pontiella sulfatireligans</name>
    <dbReference type="NCBI Taxonomy" id="2750658"/>
    <lineage>
        <taxon>Bacteria</taxon>
        <taxon>Pseudomonadati</taxon>
        <taxon>Kiritimatiellota</taxon>
        <taxon>Kiritimatiellia</taxon>
        <taxon>Kiritimatiellales</taxon>
        <taxon>Pontiellaceae</taxon>
        <taxon>Pontiella</taxon>
    </lineage>
</organism>
<accession>A0A6C2UIB1</accession>
<dbReference type="AlphaFoldDB" id="A0A6C2UIB1"/>
<proteinExistence type="inferred from homology"/>
<evidence type="ECO:0000256" key="2">
    <source>
        <dbReference type="ARBA" id="ARBA00022679"/>
    </source>
</evidence>
<dbReference type="InterPro" id="IPR036618">
    <property type="entry name" value="PtsI_HPr-bd_sf"/>
</dbReference>
<dbReference type="GO" id="GO:0016740">
    <property type="term" value="F:transferase activity"/>
    <property type="evidence" value="ECO:0007669"/>
    <property type="project" value="UniProtKB-KW"/>
</dbReference>
<keyword evidence="2" id="KW-0808">Transferase</keyword>
<dbReference type="Pfam" id="PF05524">
    <property type="entry name" value="PEP-utilisers_N"/>
    <property type="match status" value="1"/>
</dbReference>
<dbReference type="Gene3D" id="3.50.30.10">
    <property type="entry name" value="Phosphohistidine domain"/>
    <property type="match status" value="1"/>
</dbReference>
<dbReference type="GO" id="GO:0009401">
    <property type="term" value="P:phosphoenolpyruvate-dependent sugar phosphotransferase system"/>
    <property type="evidence" value="ECO:0007669"/>
    <property type="project" value="InterPro"/>
</dbReference>
<evidence type="ECO:0000259" key="3">
    <source>
        <dbReference type="Pfam" id="PF05524"/>
    </source>
</evidence>
<name>A0A6C2UIB1_9BACT</name>
<evidence type="ECO:0000256" key="1">
    <source>
        <dbReference type="ARBA" id="ARBA00007837"/>
    </source>
</evidence>
<dbReference type="Proteomes" id="UP000346198">
    <property type="component" value="Unassembled WGS sequence"/>
</dbReference>
<keyword evidence="5" id="KW-1185">Reference proteome</keyword>
<gene>
    <name evidence="4" type="ORF">SCARR_01990</name>
</gene>
<dbReference type="EMBL" id="CAAHFH010000001">
    <property type="protein sequence ID" value="VGO19930.1"/>
    <property type="molecule type" value="Genomic_DNA"/>
</dbReference>
<feature type="domain" description="Phosphotransferase system enzyme I N-terminal" evidence="3">
    <location>
        <begin position="21"/>
        <end position="106"/>
    </location>
</feature>
<dbReference type="Gene3D" id="1.10.274.10">
    <property type="entry name" value="PtsI, HPr-binding domain"/>
    <property type="match status" value="1"/>
</dbReference>
<evidence type="ECO:0000313" key="4">
    <source>
        <dbReference type="EMBL" id="VGO19930.1"/>
    </source>
</evidence>
<protein>
    <recommendedName>
        <fullName evidence="3">Phosphotransferase system enzyme I N-terminal domain-containing protein</fullName>
    </recommendedName>
</protein>
<dbReference type="RefSeq" id="WP_136061390.1">
    <property type="nucleotide sequence ID" value="NZ_CAAHFH010000001.1"/>
</dbReference>
<dbReference type="InterPro" id="IPR008731">
    <property type="entry name" value="PTS_EIN"/>
</dbReference>
<comment type="similarity">
    <text evidence="1">Belongs to the PEP-utilizing enzyme family.</text>
</comment>
<sequence>MTAPSDRLGKSDRSIQEVVLHGTSICPGISIGQVHLLDADIPIPQNPIDAEQIAPEQERYTLPIDSAKRYLRDHVANVHADSSTKAQAIFEIHQVILADESFHDQVPTP</sequence>
<dbReference type="SUPFAM" id="SSF47831">
    <property type="entry name" value="Enzyme I of the PEP:sugar phosphotransferase system HPr-binding (sub)domain"/>
    <property type="match status" value="1"/>
</dbReference>
<evidence type="ECO:0000313" key="5">
    <source>
        <dbReference type="Proteomes" id="UP000346198"/>
    </source>
</evidence>
<reference evidence="4 5" key="1">
    <citation type="submission" date="2019-04" db="EMBL/GenBank/DDBJ databases">
        <authorList>
            <person name="Van Vliet M D."/>
        </authorList>
    </citation>
    <scope>NUCLEOTIDE SEQUENCE [LARGE SCALE GENOMIC DNA]</scope>
    <source>
        <strain evidence="4 5">F21</strain>
    </source>
</reference>